<organism evidence="2 3">
    <name type="scientific">Paraburkholderia madseniana</name>
    <dbReference type="NCBI Taxonomy" id="2599607"/>
    <lineage>
        <taxon>Bacteria</taxon>
        <taxon>Pseudomonadati</taxon>
        <taxon>Pseudomonadota</taxon>
        <taxon>Betaproteobacteria</taxon>
        <taxon>Burkholderiales</taxon>
        <taxon>Burkholderiaceae</taxon>
        <taxon>Paraburkholderia</taxon>
    </lineage>
</organism>
<name>A0A6N6W472_9BURK</name>
<dbReference type="RefSeq" id="WP_154566749.1">
    <property type="nucleotide sequence ID" value="NZ_VOSW01000119.1"/>
</dbReference>
<sequence length="154" mass="16796">MKQLVSFRSLGDSAHASIEQQIGELAAHHPKRHLHPSSTELVSLRAGVERDTLCSGDAYRVKLRLVLTRTAGEEAEHVADFSAFAGIPAYPLKRARCTATLVGIPDEVGEANSRFSDSGNRTKRSRSKTRCPAAAKNPKRQRAGMKCAHSRASY</sequence>
<dbReference type="OrthoDB" id="8906778at2"/>
<evidence type="ECO:0000256" key="1">
    <source>
        <dbReference type="SAM" id="MobiDB-lite"/>
    </source>
</evidence>
<dbReference type="AlphaFoldDB" id="A0A6N6W472"/>
<dbReference type="EMBL" id="VOSW01000119">
    <property type="protein sequence ID" value="KAE8754584.1"/>
    <property type="molecule type" value="Genomic_DNA"/>
</dbReference>
<gene>
    <name evidence="2" type="ORF">FSO04_38860</name>
</gene>
<feature type="region of interest" description="Disordered" evidence="1">
    <location>
        <begin position="108"/>
        <end position="154"/>
    </location>
</feature>
<evidence type="ECO:0000313" key="3">
    <source>
        <dbReference type="Proteomes" id="UP000463700"/>
    </source>
</evidence>
<protein>
    <submittedName>
        <fullName evidence="2">Uncharacterized protein</fullName>
    </submittedName>
</protein>
<evidence type="ECO:0000313" key="2">
    <source>
        <dbReference type="EMBL" id="KAE8754584.1"/>
    </source>
</evidence>
<accession>A0A6N6W472</accession>
<proteinExistence type="predicted"/>
<comment type="caution">
    <text evidence="2">The sequence shown here is derived from an EMBL/GenBank/DDBJ whole genome shotgun (WGS) entry which is preliminary data.</text>
</comment>
<dbReference type="Proteomes" id="UP000463700">
    <property type="component" value="Unassembled WGS sequence"/>
</dbReference>
<reference evidence="2 3" key="1">
    <citation type="journal article" date="2020" name="Int. J. Syst. Evol. Microbiol.">
        <title>Paraburkholderia madseniana sp. nov., a phenolic acid-degrading bacterium isolated from acidic forest soil.</title>
        <authorList>
            <person name="Wilhelm R.C."/>
            <person name="Murphy S.J.L."/>
            <person name="Feriancek N.M."/>
            <person name="Karasz D.C."/>
            <person name="DeRito C.M."/>
            <person name="Newman J.D."/>
            <person name="Buckley D.H."/>
        </authorList>
    </citation>
    <scope>NUCLEOTIDE SEQUENCE [LARGE SCALE GENOMIC DNA]</scope>
    <source>
        <strain evidence="2 3">RP11</strain>
    </source>
</reference>